<evidence type="ECO:0000259" key="2">
    <source>
        <dbReference type="Pfam" id="PF03787"/>
    </source>
</evidence>
<keyword evidence="1" id="KW-0051">Antiviral defense</keyword>
<accession>A0A0F9U3W9</accession>
<proteinExistence type="predicted"/>
<feature type="domain" description="CRISPR type III-associated protein" evidence="2">
    <location>
        <begin position="24"/>
        <end position="193"/>
    </location>
</feature>
<dbReference type="GO" id="GO:0051607">
    <property type="term" value="P:defense response to virus"/>
    <property type="evidence" value="ECO:0007669"/>
    <property type="project" value="UniProtKB-KW"/>
</dbReference>
<dbReference type="EMBL" id="LAZR01001226">
    <property type="protein sequence ID" value="KKN48318.1"/>
    <property type="molecule type" value="Genomic_DNA"/>
</dbReference>
<evidence type="ECO:0000313" key="3">
    <source>
        <dbReference type="EMBL" id="KKN48318.1"/>
    </source>
</evidence>
<dbReference type="PANTHER" id="PTHR35579">
    <property type="entry name" value="CRISPR SYSTEM CMS ENDORIBONUCLEASE CSM3"/>
    <property type="match status" value="1"/>
</dbReference>
<reference evidence="3" key="1">
    <citation type="journal article" date="2015" name="Nature">
        <title>Complex archaea that bridge the gap between prokaryotes and eukaryotes.</title>
        <authorList>
            <person name="Spang A."/>
            <person name="Saw J.H."/>
            <person name="Jorgensen S.L."/>
            <person name="Zaremba-Niedzwiedzka K."/>
            <person name="Martijn J."/>
            <person name="Lind A.E."/>
            <person name="van Eijk R."/>
            <person name="Schleper C."/>
            <person name="Guy L."/>
            <person name="Ettema T.J."/>
        </authorList>
    </citation>
    <scope>NUCLEOTIDE SEQUENCE</scope>
</reference>
<organism evidence="3">
    <name type="scientific">marine sediment metagenome</name>
    <dbReference type="NCBI Taxonomy" id="412755"/>
    <lineage>
        <taxon>unclassified sequences</taxon>
        <taxon>metagenomes</taxon>
        <taxon>ecological metagenomes</taxon>
    </lineage>
</organism>
<protein>
    <recommendedName>
        <fullName evidence="2">CRISPR type III-associated protein domain-containing protein</fullName>
    </recommendedName>
</protein>
<dbReference type="InterPro" id="IPR005537">
    <property type="entry name" value="RAMP_III_fam"/>
</dbReference>
<dbReference type="AlphaFoldDB" id="A0A0F9U3W9"/>
<name>A0A0F9U3W9_9ZZZZ</name>
<dbReference type="InterPro" id="IPR052216">
    <property type="entry name" value="CRISPR_Csm3_endoribonuclease"/>
</dbReference>
<comment type="caution">
    <text evidence="3">The sequence shown here is derived from an EMBL/GenBank/DDBJ whole genome shotgun (WGS) entry which is preliminary data.</text>
</comment>
<feature type="domain" description="CRISPR type III-associated protein" evidence="2">
    <location>
        <begin position="253"/>
        <end position="420"/>
    </location>
</feature>
<evidence type="ECO:0000256" key="1">
    <source>
        <dbReference type="ARBA" id="ARBA00023118"/>
    </source>
</evidence>
<sequence length="458" mass="52314">MSEKNDLAKIDDIIIFKYYVKGKLLFKSPLVLGSGEESNSDKDLIRNWYNKVFIPGFGIAGPSRHFLDSILEDDGKEEHELIRQVFGEREKDSRQSLIIFYDGDQMENVTINIRDGVALDYLTKIAKDTAKYNYEIMEPGAHCRFRIELTIRGKQEKEEVSKIENILFLILNGFSKRDIRLGAKNARGYGEVELCDVKILKLDISNEKDRDKWIGFEWDDFKEGNIHMGELPQSLKTIQTRDEIKVEFKIPYSMLIRAPNPDPKEEDMVHLSSNGKSIITGTTWAGALRNSLFQISREIDKQKGIEEIVEKLFGFAKTRGKVPKYENRAQKSRIFIKESIIENNELLNNTRNKIDRFSGGTVDTALFTEKPSFGGEVVLNIVINNAKEYEKGLVLLGIKEMWHGLQPIGGGSNIGRGILEGCKITINTSEEYDIKDINVDFNEKLEKYLTPLVGELEQ</sequence>
<dbReference type="PANTHER" id="PTHR35579:SF6">
    <property type="entry name" value="DUF324 DOMAIN-CONTAINING PROTEIN"/>
    <property type="match status" value="1"/>
</dbReference>
<dbReference type="Pfam" id="PF03787">
    <property type="entry name" value="RAMPs"/>
    <property type="match status" value="2"/>
</dbReference>
<dbReference type="CDD" id="cd09726">
    <property type="entry name" value="RAMP_I_III"/>
    <property type="match status" value="2"/>
</dbReference>
<gene>
    <name evidence="3" type="ORF">LCGC14_0654100</name>
</gene>